<dbReference type="GO" id="GO:0030313">
    <property type="term" value="C:cell envelope"/>
    <property type="evidence" value="ECO:0007669"/>
    <property type="project" value="UniProtKB-SubCell"/>
</dbReference>
<feature type="domain" description="4Fe-4S ferredoxin-type" evidence="8">
    <location>
        <begin position="109"/>
        <end position="141"/>
    </location>
</feature>
<evidence type="ECO:0000313" key="9">
    <source>
        <dbReference type="EMBL" id="RDU74085.1"/>
    </source>
</evidence>
<dbReference type="OrthoDB" id="9789030at2"/>
<evidence type="ECO:0000259" key="8">
    <source>
        <dbReference type="PROSITE" id="PS51379"/>
    </source>
</evidence>
<feature type="chain" id="PRO_5017823090" evidence="7">
    <location>
        <begin position="26"/>
        <end position="318"/>
    </location>
</feature>
<dbReference type="Pfam" id="PF13247">
    <property type="entry name" value="Fer4_11"/>
    <property type="match status" value="1"/>
</dbReference>
<protein>
    <submittedName>
        <fullName evidence="9">Oxidoreductase</fullName>
    </submittedName>
</protein>
<dbReference type="Gene3D" id="3.30.70.20">
    <property type="match status" value="2"/>
</dbReference>
<proteinExistence type="predicted"/>
<dbReference type="PANTHER" id="PTHR43545">
    <property type="entry name" value="FORMATE DEHYDROGENASE, NITRATE-INDUCIBLE, IRON-SULFUR SUBUNIT"/>
    <property type="match status" value="1"/>
</dbReference>
<dbReference type="GO" id="GO:0051539">
    <property type="term" value="F:4 iron, 4 sulfur cluster binding"/>
    <property type="evidence" value="ECO:0007669"/>
    <property type="project" value="UniProtKB-KW"/>
</dbReference>
<dbReference type="AlphaFoldDB" id="A0A3D8JA83"/>
<evidence type="ECO:0000256" key="3">
    <source>
        <dbReference type="ARBA" id="ARBA00022723"/>
    </source>
</evidence>
<keyword evidence="2" id="KW-0004">4Fe-4S</keyword>
<feature type="signal peptide" evidence="7">
    <location>
        <begin position="1"/>
        <end position="25"/>
    </location>
</feature>
<evidence type="ECO:0000313" key="10">
    <source>
        <dbReference type="Proteomes" id="UP000256695"/>
    </source>
</evidence>
<keyword evidence="4" id="KW-0677">Repeat</keyword>
<keyword evidence="6" id="KW-0411">Iron-sulfur</keyword>
<keyword evidence="5" id="KW-0408">Iron</keyword>
<dbReference type="InterPro" id="IPR017896">
    <property type="entry name" value="4Fe4S_Fe-S-bd"/>
</dbReference>
<evidence type="ECO:0000256" key="7">
    <source>
        <dbReference type="SAM" id="SignalP"/>
    </source>
</evidence>
<evidence type="ECO:0000256" key="6">
    <source>
        <dbReference type="ARBA" id="ARBA00023014"/>
    </source>
</evidence>
<dbReference type="InterPro" id="IPR051555">
    <property type="entry name" value="FDH_Electron_Transfer_Unit"/>
</dbReference>
<keyword evidence="10" id="KW-1185">Reference proteome</keyword>
<dbReference type="PROSITE" id="PS51379">
    <property type="entry name" value="4FE4S_FER_2"/>
    <property type="match status" value="1"/>
</dbReference>
<sequence length="318" mass="35838">MNERRKFFKKVAFATSVLSIASADASIGKNEAKASLIDLSLCDGCKDYSMPLCVAGCREKNLQNYPNPIKEIPDYYPKKIKEDFSNNKDDIGKLTPYNWIFIQHIKVEDQEIFIPRRCMHCDDASCQKVCPFGVIKKFSDGAVRIDEKYCFGGAKCGDMCPWGIPQRQAGVGIYLKLAPKFAGGGVMYKCDMCHDMLIKGQKPMCEQRCPKQAIIFDDREKIYHLAHEKVKRQGGYIYGDIQNGGTSTLYYSKIPFEKINLALEEKYQNKKGTPHMQVEVENKVLSQEKLIKSVLAAPFIGAIAGIIAVKRSKDEQDS</sequence>
<reference evidence="9 10" key="1">
    <citation type="submission" date="2018-04" db="EMBL/GenBank/DDBJ databases">
        <title>Novel Campyloabacter and Helicobacter Species and Strains.</title>
        <authorList>
            <person name="Mannion A.J."/>
            <person name="Shen Z."/>
            <person name="Fox J.G."/>
        </authorList>
    </citation>
    <scope>NUCLEOTIDE SEQUENCE [LARGE SCALE GENOMIC DNA]</scope>
    <source>
        <strain evidence="9 10">MIT 04-9362</strain>
    </source>
</reference>
<dbReference type="Proteomes" id="UP000256695">
    <property type="component" value="Unassembled WGS sequence"/>
</dbReference>
<dbReference type="RefSeq" id="WP_115578767.1">
    <property type="nucleotide sequence ID" value="NZ_NXLX01000005.1"/>
</dbReference>
<gene>
    <name evidence="9" type="ORF">CQA57_03060</name>
</gene>
<evidence type="ECO:0000256" key="2">
    <source>
        <dbReference type="ARBA" id="ARBA00022485"/>
    </source>
</evidence>
<evidence type="ECO:0000256" key="1">
    <source>
        <dbReference type="ARBA" id="ARBA00004196"/>
    </source>
</evidence>
<comment type="caution">
    <text evidence="9">The sequence shown here is derived from an EMBL/GenBank/DDBJ whole genome shotgun (WGS) entry which is preliminary data.</text>
</comment>
<evidence type="ECO:0000256" key="5">
    <source>
        <dbReference type="ARBA" id="ARBA00023004"/>
    </source>
</evidence>
<dbReference type="EMBL" id="NXLX01000005">
    <property type="protein sequence ID" value="RDU74085.1"/>
    <property type="molecule type" value="Genomic_DNA"/>
</dbReference>
<name>A0A3D8JA83_9HELI</name>
<accession>A0A3D8JA83</accession>
<dbReference type="SUPFAM" id="SSF54862">
    <property type="entry name" value="4Fe-4S ferredoxins"/>
    <property type="match status" value="1"/>
</dbReference>
<organism evidence="9 10">
    <name type="scientific">Helicobacter anseris</name>
    <dbReference type="NCBI Taxonomy" id="375926"/>
    <lineage>
        <taxon>Bacteria</taxon>
        <taxon>Pseudomonadati</taxon>
        <taxon>Campylobacterota</taxon>
        <taxon>Epsilonproteobacteria</taxon>
        <taxon>Campylobacterales</taxon>
        <taxon>Helicobacteraceae</taxon>
        <taxon>Helicobacter</taxon>
    </lineage>
</organism>
<keyword evidence="3" id="KW-0479">Metal-binding</keyword>
<dbReference type="GO" id="GO:0046872">
    <property type="term" value="F:metal ion binding"/>
    <property type="evidence" value="ECO:0007669"/>
    <property type="project" value="UniProtKB-KW"/>
</dbReference>
<comment type="subcellular location">
    <subcellularLocation>
        <location evidence="1">Cell envelope</location>
    </subcellularLocation>
</comment>
<dbReference type="PANTHER" id="PTHR43545:SF4">
    <property type="entry name" value="IRON-SULFUR PROTEIN"/>
    <property type="match status" value="1"/>
</dbReference>
<evidence type="ECO:0000256" key="4">
    <source>
        <dbReference type="ARBA" id="ARBA00022737"/>
    </source>
</evidence>
<keyword evidence="7" id="KW-0732">Signal</keyword>